<proteinExistence type="predicted"/>
<reference evidence="1 2" key="1">
    <citation type="journal article" date="2014" name="PLoS Genet.">
        <title>Phylogenetically driven sequencing of extremely halophilic archaea reveals strategies for static and dynamic osmo-response.</title>
        <authorList>
            <person name="Becker E.A."/>
            <person name="Seitzer P.M."/>
            <person name="Tritt A."/>
            <person name="Larsen D."/>
            <person name="Krusor M."/>
            <person name="Yao A.I."/>
            <person name="Wu D."/>
            <person name="Madern D."/>
            <person name="Eisen J.A."/>
            <person name="Darling A.E."/>
            <person name="Facciotti M.T."/>
        </authorList>
    </citation>
    <scope>NUCLEOTIDE SEQUENCE [LARGE SCALE GENOMIC DNA]</scope>
    <source>
        <strain evidence="1 2">ATCC BAA-1513</strain>
    </source>
</reference>
<dbReference type="Proteomes" id="UP000011612">
    <property type="component" value="Unassembled WGS sequence"/>
</dbReference>
<evidence type="ECO:0000313" key="2">
    <source>
        <dbReference type="Proteomes" id="UP000011612"/>
    </source>
</evidence>
<sequence>MNYNLDATEAKRLLENTFVRPEQTETLFELYWVFRILDCYDSVQFELLDGGSDVVASWETADSRYVLYHDSTGSSALSFRENLADIDRPSEDGYLFRTVHVLDRWQQIADDFFNITGRDSLWGGRPDIVLERYDGDSPNPNAVFVGEVKYTTNSSYAAQGLRELLEYMAYVRADGEYMEDQDDVLDSKQVTGMLFVDHVKSAVGRTESEITLRQFGDTVSKPL</sequence>
<protein>
    <submittedName>
        <fullName evidence="1">Uncharacterized protein</fullName>
    </submittedName>
</protein>
<keyword evidence="2" id="KW-1185">Reference proteome</keyword>
<comment type="caution">
    <text evidence="1">The sequence shown here is derived from an EMBL/GenBank/DDBJ whole genome shotgun (WGS) entry which is preliminary data.</text>
</comment>
<gene>
    <name evidence="1" type="ORF">C453_01325</name>
</gene>
<accession>M0HW72</accession>
<organism evidence="1 2">
    <name type="scientific">Haloferax elongans ATCC BAA-1513</name>
    <dbReference type="NCBI Taxonomy" id="1230453"/>
    <lineage>
        <taxon>Archaea</taxon>
        <taxon>Methanobacteriati</taxon>
        <taxon>Methanobacteriota</taxon>
        <taxon>Stenosarchaea group</taxon>
        <taxon>Halobacteria</taxon>
        <taxon>Halobacteriales</taxon>
        <taxon>Haloferacaceae</taxon>
        <taxon>Haloferax</taxon>
    </lineage>
</organism>
<name>M0HW72_HALEO</name>
<dbReference type="EMBL" id="AOLK01000005">
    <property type="protein sequence ID" value="ELZ88860.1"/>
    <property type="molecule type" value="Genomic_DNA"/>
</dbReference>
<dbReference type="AlphaFoldDB" id="M0HW72"/>
<evidence type="ECO:0000313" key="1">
    <source>
        <dbReference type="EMBL" id="ELZ88860.1"/>
    </source>
</evidence>